<keyword evidence="2" id="KW-1185">Reference proteome</keyword>
<organism evidence="2 3">
    <name type="scientific">Frankliniella occidentalis</name>
    <name type="common">Western flower thrips</name>
    <name type="synonym">Euthrips occidentalis</name>
    <dbReference type="NCBI Taxonomy" id="133901"/>
    <lineage>
        <taxon>Eukaryota</taxon>
        <taxon>Metazoa</taxon>
        <taxon>Ecdysozoa</taxon>
        <taxon>Arthropoda</taxon>
        <taxon>Hexapoda</taxon>
        <taxon>Insecta</taxon>
        <taxon>Pterygota</taxon>
        <taxon>Neoptera</taxon>
        <taxon>Paraneoptera</taxon>
        <taxon>Thysanoptera</taxon>
        <taxon>Terebrantia</taxon>
        <taxon>Thripoidea</taxon>
        <taxon>Thripidae</taxon>
        <taxon>Frankliniella</taxon>
    </lineage>
</organism>
<feature type="domain" description="F-box" evidence="1">
    <location>
        <begin position="1"/>
        <end position="44"/>
    </location>
</feature>
<dbReference type="KEGG" id="foc:113212673"/>
<dbReference type="RefSeq" id="XP_026287264.1">
    <property type="nucleotide sequence ID" value="XM_026431479.2"/>
</dbReference>
<evidence type="ECO:0000259" key="1">
    <source>
        <dbReference type="PROSITE" id="PS50181"/>
    </source>
</evidence>
<dbReference type="AlphaFoldDB" id="A0A6J1T148"/>
<dbReference type="SUPFAM" id="SSF81383">
    <property type="entry name" value="F-box domain"/>
    <property type="match status" value="1"/>
</dbReference>
<dbReference type="SMART" id="SM00256">
    <property type="entry name" value="FBOX"/>
    <property type="match status" value="1"/>
</dbReference>
<dbReference type="OrthoDB" id="10257471at2759"/>
<accession>A0A6J1T148</accession>
<dbReference type="InterPro" id="IPR001810">
    <property type="entry name" value="F-box_dom"/>
</dbReference>
<name>A0A6J1T148_FRAOC</name>
<proteinExistence type="predicted"/>
<sequence>MEKLPDDVVLEILKYVDVGDLFACRLVCKRLERLCRSPYVWRHRYLRDEEDEDGALCPSLRIAPCLSSIVIATPAECSLVFSTRCAVAKLRVHVHAGGSLHAALVIRNQEALGRLKELDVFLFPGAGADARVLFETLAVTSGLGKVSIYGLPASLPYTSSPHDNVECVSSLGSSLRSFSWNVAIASQHTAPHYNILLDRHAATLEDVQLTSFFGAGSVFASSALTAPLLARMASLRVLACHLLPGLPVVAQCESLREVKLYVTHPQTQPDYDGAAEFLRRADQLKAVLLLYRGNYGPGDDGVDLVSALAASGRSQVESLSIGNECRDDTFPQLQPLLGALPSLPALRDLLVDVMPQELLQAITPALAPGLRSLKLRVHQRDSLPCIHSWLHLDAIKSFLLANPSLELHLLSRPKFCTIVRPCTVCSLGCQYNLWKDSDPGGDYWLTVTCKDLDH</sequence>
<reference evidence="3" key="1">
    <citation type="submission" date="2025-08" db="UniProtKB">
        <authorList>
            <consortium name="RefSeq"/>
        </authorList>
    </citation>
    <scope>IDENTIFICATION</scope>
    <source>
        <tissue evidence="3">Whole organism</tissue>
    </source>
</reference>
<gene>
    <name evidence="3" type="primary">LOC113212673</name>
</gene>
<protein>
    <submittedName>
        <fullName evidence="3">Uncharacterized protein LOC113212673</fullName>
    </submittedName>
</protein>
<dbReference type="PROSITE" id="PS50181">
    <property type="entry name" value="FBOX"/>
    <property type="match status" value="1"/>
</dbReference>
<dbReference type="InterPro" id="IPR036047">
    <property type="entry name" value="F-box-like_dom_sf"/>
</dbReference>
<dbReference type="Proteomes" id="UP000504606">
    <property type="component" value="Unplaced"/>
</dbReference>
<dbReference type="Gene3D" id="1.20.1280.50">
    <property type="match status" value="1"/>
</dbReference>
<dbReference type="Pfam" id="PF12937">
    <property type="entry name" value="F-box-like"/>
    <property type="match status" value="1"/>
</dbReference>
<evidence type="ECO:0000313" key="2">
    <source>
        <dbReference type="Proteomes" id="UP000504606"/>
    </source>
</evidence>
<dbReference type="GeneID" id="113212673"/>
<evidence type="ECO:0000313" key="3">
    <source>
        <dbReference type="RefSeq" id="XP_026287264.1"/>
    </source>
</evidence>